<dbReference type="SUPFAM" id="SSF52317">
    <property type="entry name" value="Class I glutamine amidotransferase-like"/>
    <property type="match status" value="1"/>
</dbReference>
<evidence type="ECO:0000256" key="2">
    <source>
        <dbReference type="ARBA" id="ARBA00011152"/>
    </source>
</evidence>
<evidence type="ECO:0000313" key="13">
    <source>
        <dbReference type="EMBL" id="MBB1125993.1"/>
    </source>
</evidence>
<protein>
    <recommendedName>
        <fullName evidence="10">Imidazole glycerol phosphate synthase subunit HisH</fullName>
        <ecNumber evidence="10">4.3.2.10</ecNumber>
    </recommendedName>
    <alternativeName>
        <fullName evidence="10">IGP synthase glutaminase subunit</fullName>
        <ecNumber evidence="10">3.5.1.2</ecNumber>
    </alternativeName>
    <alternativeName>
        <fullName evidence="10">IGP synthase subunit HisH</fullName>
    </alternativeName>
    <alternativeName>
        <fullName evidence="10">ImGP synthase subunit HisH</fullName>
        <shortName evidence="10">IGPS subunit HisH</shortName>
    </alternativeName>
</protein>
<dbReference type="Proteomes" id="UP000548632">
    <property type="component" value="Unassembled WGS sequence"/>
</dbReference>
<dbReference type="EC" id="4.3.2.10" evidence="10"/>
<evidence type="ECO:0000256" key="5">
    <source>
        <dbReference type="ARBA" id="ARBA00022962"/>
    </source>
</evidence>
<keyword evidence="7 10" id="KW-0456">Lyase</keyword>
<dbReference type="Pfam" id="PF00117">
    <property type="entry name" value="GATase"/>
    <property type="match status" value="1"/>
</dbReference>
<keyword evidence="4 10" id="KW-0378">Hydrolase</keyword>
<name>A0A839H9T9_9GAMM</name>
<evidence type="ECO:0000256" key="7">
    <source>
        <dbReference type="ARBA" id="ARBA00023239"/>
    </source>
</evidence>
<dbReference type="InterPro" id="IPR029062">
    <property type="entry name" value="Class_I_gatase-like"/>
</dbReference>
<dbReference type="UniPathway" id="UPA00031">
    <property type="reaction ID" value="UER00010"/>
</dbReference>
<comment type="pathway">
    <text evidence="1 10">Amino-acid biosynthesis; L-histidine biosynthesis; L-histidine from 5-phospho-alpha-D-ribose 1-diphosphate: step 5/9.</text>
</comment>
<dbReference type="HAMAP" id="MF_00278">
    <property type="entry name" value="HisH"/>
    <property type="match status" value="1"/>
</dbReference>
<comment type="catalytic activity">
    <reaction evidence="8 10">
        <text>5-[(5-phospho-1-deoxy-D-ribulos-1-ylimino)methylamino]-1-(5-phospho-beta-D-ribosyl)imidazole-4-carboxamide + L-glutamine = D-erythro-1-(imidazol-4-yl)glycerol 3-phosphate + 5-amino-1-(5-phospho-beta-D-ribosyl)imidazole-4-carboxamide + L-glutamate + H(+)</text>
        <dbReference type="Rhea" id="RHEA:24793"/>
        <dbReference type="ChEBI" id="CHEBI:15378"/>
        <dbReference type="ChEBI" id="CHEBI:29985"/>
        <dbReference type="ChEBI" id="CHEBI:58278"/>
        <dbReference type="ChEBI" id="CHEBI:58359"/>
        <dbReference type="ChEBI" id="CHEBI:58475"/>
        <dbReference type="ChEBI" id="CHEBI:58525"/>
        <dbReference type="EC" id="4.3.2.10"/>
    </reaction>
</comment>
<evidence type="ECO:0000256" key="8">
    <source>
        <dbReference type="ARBA" id="ARBA00047838"/>
    </source>
</evidence>
<dbReference type="GO" id="GO:0004359">
    <property type="term" value="F:glutaminase activity"/>
    <property type="evidence" value="ECO:0007669"/>
    <property type="project" value="UniProtKB-EC"/>
</dbReference>
<dbReference type="InterPro" id="IPR010139">
    <property type="entry name" value="Imidazole-glycPsynth_HisH"/>
</dbReference>
<keyword evidence="3 10" id="KW-0028">Amino-acid biosynthesis</keyword>
<evidence type="ECO:0000256" key="6">
    <source>
        <dbReference type="ARBA" id="ARBA00023102"/>
    </source>
</evidence>
<reference evidence="13 14" key="1">
    <citation type="journal article" date="2020" name="Arch. Microbiol.">
        <title>The genome sequence of the giant phototrophic gammaproteobacterium Thiospirillum jenense gives insight into its physiological properties and phylogenetic relationships.</title>
        <authorList>
            <person name="Imhoff J.F."/>
            <person name="Meyer T.E."/>
            <person name="Kyndt J.A."/>
        </authorList>
    </citation>
    <scope>NUCLEOTIDE SEQUENCE [LARGE SCALE GENOMIC DNA]</scope>
    <source>
        <strain evidence="13 14">DSM 216</strain>
    </source>
</reference>
<comment type="subunit">
    <text evidence="2 10">Heterodimer of HisH and HisF.</text>
</comment>
<dbReference type="GO" id="GO:0000107">
    <property type="term" value="F:imidazoleglycerol-phosphate synthase activity"/>
    <property type="evidence" value="ECO:0007669"/>
    <property type="project" value="UniProtKB-UniRule"/>
</dbReference>
<evidence type="ECO:0000259" key="12">
    <source>
        <dbReference type="Pfam" id="PF00117"/>
    </source>
</evidence>
<dbReference type="RefSeq" id="WP_182583621.1">
    <property type="nucleotide sequence ID" value="NZ_JABVCQ010000012.1"/>
</dbReference>
<keyword evidence="14" id="KW-1185">Reference proteome</keyword>
<comment type="function">
    <text evidence="10">IGPS catalyzes the conversion of PRFAR and glutamine to IGP, AICAR and glutamate. The HisH subunit catalyzes the hydrolysis of glutamine to glutamate and ammonia as part of the synthesis of IGP and AICAR. The resulting ammonia molecule is channeled to the active site of HisF.</text>
</comment>
<keyword evidence="10" id="KW-0963">Cytoplasm</keyword>
<dbReference type="GO" id="GO:0016829">
    <property type="term" value="F:lyase activity"/>
    <property type="evidence" value="ECO:0007669"/>
    <property type="project" value="UniProtKB-KW"/>
</dbReference>
<dbReference type="AlphaFoldDB" id="A0A839H9T9"/>
<evidence type="ECO:0000256" key="3">
    <source>
        <dbReference type="ARBA" id="ARBA00022605"/>
    </source>
</evidence>
<feature type="active site" evidence="10 11">
    <location>
        <position position="193"/>
    </location>
</feature>
<sequence length="211" mass="23331">MTKHTKIAIIDYGMGNLKSVANAFANIGYAAFIARNPNDLCFASHVVLPGVGAFGDGMKNLCSCGWLDILEEEVIKKGKPFMGICLGMQLLATVGTEYGLHKGLNWIPGTVKKIESNEPQIRVPHVGWNDVRILKRDGLYQDLGDSQVFYFVHSYVFDVENKGHLISGLTCHGIEFVASLEKNNIYATQFHPEKSQKVGLKVLDNFIKSTL</sequence>
<dbReference type="EMBL" id="JABVCQ010000012">
    <property type="protein sequence ID" value="MBB1125993.1"/>
    <property type="molecule type" value="Genomic_DNA"/>
</dbReference>
<dbReference type="PROSITE" id="PS51273">
    <property type="entry name" value="GATASE_TYPE_1"/>
    <property type="match status" value="1"/>
</dbReference>
<gene>
    <name evidence="10 13" type="primary">hisH</name>
    <name evidence="13" type="ORF">HUK38_07085</name>
</gene>
<dbReference type="NCBIfam" id="TIGR01855">
    <property type="entry name" value="IMP_synth_hisH"/>
    <property type="match status" value="1"/>
</dbReference>
<keyword evidence="5 10" id="KW-0315">Glutamine amidotransferase</keyword>
<proteinExistence type="inferred from homology"/>
<comment type="catalytic activity">
    <reaction evidence="9 10">
        <text>L-glutamine + H2O = L-glutamate + NH4(+)</text>
        <dbReference type="Rhea" id="RHEA:15889"/>
        <dbReference type="ChEBI" id="CHEBI:15377"/>
        <dbReference type="ChEBI" id="CHEBI:28938"/>
        <dbReference type="ChEBI" id="CHEBI:29985"/>
        <dbReference type="ChEBI" id="CHEBI:58359"/>
        <dbReference type="EC" id="3.5.1.2"/>
    </reaction>
</comment>
<dbReference type="InterPro" id="IPR017926">
    <property type="entry name" value="GATASE"/>
</dbReference>
<comment type="caution">
    <text evidence="13">The sequence shown here is derived from an EMBL/GenBank/DDBJ whole genome shotgun (WGS) entry which is preliminary data.</text>
</comment>
<feature type="domain" description="Glutamine amidotransferase" evidence="12">
    <location>
        <begin position="9"/>
        <end position="207"/>
    </location>
</feature>
<dbReference type="GO" id="GO:0000105">
    <property type="term" value="P:L-histidine biosynthetic process"/>
    <property type="evidence" value="ECO:0007669"/>
    <property type="project" value="UniProtKB-UniRule"/>
</dbReference>
<dbReference type="CDD" id="cd01748">
    <property type="entry name" value="GATase1_IGP_Synthase"/>
    <property type="match status" value="1"/>
</dbReference>
<evidence type="ECO:0000313" key="14">
    <source>
        <dbReference type="Proteomes" id="UP000548632"/>
    </source>
</evidence>
<feature type="active site" description="Nucleophile" evidence="10 11">
    <location>
        <position position="85"/>
    </location>
</feature>
<dbReference type="EC" id="3.5.1.2" evidence="10"/>
<evidence type="ECO:0000256" key="11">
    <source>
        <dbReference type="PIRSR" id="PIRSR000495-1"/>
    </source>
</evidence>
<dbReference type="PIRSF" id="PIRSF000495">
    <property type="entry name" value="Amidotransf_hisH"/>
    <property type="match status" value="1"/>
</dbReference>
<accession>A0A839H9T9</accession>
<evidence type="ECO:0000256" key="10">
    <source>
        <dbReference type="HAMAP-Rule" id="MF_00278"/>
    </source>
</evidence>
<keyword evidence="6 10" id="KW-0368">Histidine biosynthesis</keyword>
<evidence type="ECO:0000256" key="1">
    <source>
        <dbReference type="ARBA" id="ARBA00005091"/>
    </source>
</evidence>
<dbReference type="GO" id="GO:0005737">
    <property type="term" value="C:cytoplasm"/>
    <property type="evidence" value="ECO:0007669"/>
    <property type="project" value="UniProtKB-SubCell"/>
</dbReference>
<evidence type="ECO:0000256" key="4">
    <source>
        <dbReference type="ARBA" id="ARBA00022801"/>
    </source>
</evidence>
<comment type="subcellular location">
    <subcellularLocation>
        <location evidence="10">Cytoplasm</location>
    </subcellularLocation>
</comment>
<dbReference type="Gene3D" id="3.40.50.880">
    <property type="match status" value="1"/>
</dbReference>
<evidence type="ECO:0000256" key="9">
    <source>
        <dbReference type="ARBA" id="ARBA00049534"/>
    </source>
</evidence>
<dbReference type="PANTHER" id="PTHR42701:SF1">
    <property type="entry name" value="IMIDAZOLE GLYCEROL PHOSPHATE SYNTHASE SUBUNIT HISH"/>
    <property type="match status" value="1"/>
</dbReference>
<feature type="active site" evidence="10 11">
    <location>
        <position position="191"/>
    </location>
</feature>
<dbReference type="PANTHER" id="PTHR42701">
    <property type="entry name" value="IMIDAZOLE GLYCEROL PHOSPHATE SYNTHASE SUBUNIT HISH"/>
    <property type="match status" value="1"/>
</dbReference>
<organism evidence="13 14">
    <name type="scientific">Thiospirillum jenense</name>
    <dbReference type="NCBI Taxonomy" id="1653858"/>
    <lineage>
        <taxon>Bacteria</taxon>
        <taxon>Pseudomonadati</taxon>
        <taxon>Pseudomonadota</taxon>
        <taxon>Gammaproteobacteria</taxon>
        <taxon>Chromatiales</taxon>
        <taxon>Chromatiaceae</taxon>
        <taxon>Thiospirillum</taxon>
    </lineage>
</organism>